<organism evidence="1 2">
    <name type="scientific">Photobacterium atrarenae</name>
    <dbReference type="NCBI Taxonomy" id="865757"/>
    <lineage>
        <taxon>Bacteria</taxon>
        <taxon>Pseudomonadati</taxon>
        <taxon>Pseudomonadota</taxon>
        <taxon>Gammaproteobacteria</taxon>
        <taxon>Vibrionales</taxon>
        <taxon>Vibrionaceae</taxon>
        <taxon>Photobacterium</taxon>
    </lineage>
</organism>
<dbReference type="Proteomes" id="UP001057998">
    <property type="component" value="Chromosome 1"/>
</dbReference>
<gene>
    <name evidence="1" type="ORF">NNL38_08785</name>
</gene>
<proteinExistence type="predicted"/>
<protein>
    <submittedName>
        <fullName evidence="1">Uncharacterized protein</fullName>
    </submittedName>
</protein>
<evidence type="ECO:0000313" key="1">
    <source>
        <dbReference type="EMBL" id="UTV26473.1"/>
    </source>
</evidence>
<keyword evidence="2" id="KW-1185">Reference proteome</keyword>
<sequence>MSSIVIVFREKCDVGVLRDLHKLIGGSLSQTLEVIKKGKPVIEMELFDGKYDEKADLLRNLIALFKRGGVSIDIYELPSGQNFETSSLLNESRINLKTLENILVASDDEFERQLNS</sequence>
<name>A0ABY5GDM8_9GAMM</name>
<dbReference type="EMBL" id="CP101508">
    <property type="protein sequence ID" value="UTV26473.1"/>
    <property type="molecule type" value="Genomic_DNA"/>
</dbReference>
<evidence type="ECO:0000313" key="2">
    <source>
        <dbReference type="Proteomes" id="UP001057998"/>
    </source>
</evidence>
<accession>A0ABY5GDM8</accession>
<dbReference type="RefSeq" id="WP_255387684.1">
    <property type="nucleotide sequence ID" value="NZ_CP101508.1"/>
</dbReference>
<reference evidence="1" key="1">
    <citation type="submission" date="2022-07" db="EMBL/GenBank/DDBJ databases">
        <title>Genome sequencing of Photobacterium atrarenae GJH2-4.</title>
        <authorList>
            <person name="Park S.-J."/>
        </authorList>
    </citation>
    <scope>NUCLEOTIDE SEQUENCE</scope>
    <source>
        <strain evidence="1">GJH2-4</strain>
    </source>
</reference>